<dbReference type="RefSeq" id="WP_345419620.1">
    <property type="nucleotide sequence ID" value="NZ_BAABHO010000037.1"/>
</dbReference>
<dbReference type="Proteomes" id="UP001500928">
    <property type="component" value="Unassembled WGS sequence"/>
</dbReference>
<name>A0ABP9BWL7_9PSEU</name>
<gene>
    <name evidence="2" type="ORF">GCM10023200_41530</name>
</gene>
<dbReference type="Gene3D" id="1.20.120.450">
    <property type="entry name" value="dinb family like domain"/>
    <property type="match status" value="1"/>
</dbReference>
<dbReference type="SUPFAM" id="SSF109854">
    <property type="entry name" value="DinB/YfiT-like putative metalloenzymes"/>
    <property type="match status" value="1"/>
</dbReference>
<sequence>MDDAAAKAHLHGSLQQAREAVLWKLDGLGEYDARRPLTPTGTNLLGLLKHLAFVEAGYFADAFDRPMTEGPRWDDLGDDETADMWATADESRDELVATYRRTIAHADGTITELPLDAEGHVAHWPAERNPVTLHAMLVHVVAETQRHAGHVDIVRELIDGAAGRQPGNDNLAPGDADAWARHRGRVERAAREAAGRP</sequence>
<accession>A0ABP9BWL7</accession>
<dbReference type="InterPro" id="IPR007061">
    <property type="entry name" value="MST-like"/>
</dbReference>
<organism evidence="2 3">
    <name type="scientific">Actinomycetospora chlora</name>
    <dbReference type="NCBI Taxonomy" id="663608"/>
    <lineage>
        <taxon>Bacteria</taxon>
        <taxon>Bacillati</taxon>
        <taxon>Actinomycetota</taxon>
        <taxon>Actinomycetes</taxon>
        <taxon>Pseudonocardiales</taxon>
        <taxon>Pseudonocardiaceae</taxon>
        <taxon>Actinomycetospora</taxon>
    </lineage>
</organism>
<dbReference type="InterPro" id="IPR034660">
    <property type="entry name" value="DinB/YfiT-like"/>
</dbReference>
<feature type="region of interest" description="Disordered" evidence="1">
    <location>
        <begin position="161"/>
        <end position="197"/>
    </location>
</feature>
<reference evidence="3" key="1">
    <citation type="journal article" date="2019" name="Int. J. Syst. Evol. Microbiol.">
        <title>The Global Catalogue of Microorganisms (GCM) 10K type strain sequencing project: providing services to taxonomists for standard genome sequencing and annotation.</title>
        <authorList>
            <consortium name="The Broad Institute Genomics Platform"/>
            <consortium name="The Broad Institute Genome Sequencing Center for Infectious Disease"/>
            <person name="Wu L."/>
            <person name="Ma J."/>
        </authorList>
    </citation>
    <scope>NUCLEOTIDE SEQUENCE [LARGE SCALE GENOMIC DNA]</scope>
    <source>
        <strain evidence="3">JCM 17979</strain>
    </source>
</reference>
<evidence type="ECO:0000313" key="2">
    <source>
        <dbReference type="EMBL" id="GAA4800362.1"/>
    </source>
</evidence>
<protein>
    <submittedName>
        <fullName evidence="2">DinB family protein</fullName>
    </submittedName>
</protein>
<evidence type="ECO:0000256" key="1">
    <source>
        <dbReference type="SAM" id="MobiDB-lite"/>
    </source>
</evidence>
<dbReference type="Pfam" id="PF04978">
    <property type="entry name" value="MST"/>
    <property type="match status" value="1"/>
</dbReference>
<dbReference type="EMBL" id="BAABHO010000037">
    <property type="protein sequence ID" value="GAA4800362.1"/>
    <property type="molecule type" value="Genomic_DNA"/>
</dbReference>
<feature type="compositionally biased region" description="Basic and acidic residues" evidence="1">
    <location>
        <begin position="186"/>
        <end position="197"/>
    </location>
</feature>
<keyword evidence="3" id="KW-1185">Reference proteome</keyword>
<proteinExistence type="predicted"/>
<comment type="caution">
    <text evidence="2">The sequence shown here is derived from an EMBL/GenBank/DDBJ whole genome shotgun (WGS) entry which is preliminary data.</text>
</comment>
<evidence type="ECO:0000313" key="3">
    <source>
        <dbReference type="Proteomes" id="UP001500928"/>
    </source>
</evidence>